<sequence>MKFNDFLAQHAVFTVKELDYFLSARGSGNPSTRKSLLAYHCRQGRIIRVRRGLYATVPWGMDPTSMAVDPFLLAAKMTEDAVLAYHTALEFHGKAYSVHWRLVYVSARKSQPLVFQSHSYQGVSVPSPLRTKGELMFGVECQTRSGVDLRVTSHERTLVDALDRPDLTGSWEEIWRSLETVEFFDLDQVVAYTRLLGNATTAAKVGFFLEQRQELLMVQEAHLNALRQLRPKQPHYLERGRPNRSKWVKDWNLMIPAEILCRTWEEPS</sequence>
<gene>
    <name evidence="2" type="ORF">F4Y08_08525</name>
</gene>
<evidence type="ECO:0000259" key="1">
    <source>
        <dbReference type="Pfam" id="PF13338"/>
    </source>
</evidence>
<dbReference type="Pfam" id="PF13338">
    <property type="entry name" value="AbiEi_4"/>
    <property type="match status" value="1"/>
</dbReference>
<dbReference type="InterPro" id="IPR025159">
    <property type="entry name" value="AbiEi_N"/>
</dbReference>
<dbReference type="AlphaFoldDB" id="A0A6B1DSZ2"/>
<comment type="caution">
    <text evidence="2">The sequence shown here is derived from an EMBL/GenBank/DDBJ whole genome shotgun (WGS) entry which is preliminary data.</text>
</comment>
<reference evidence="2" key="1">
    <citation type="submission" date="2019-09" db="EMBL/GenBank/DDBJ databases">
        <title>Characterisation of the sponge microbiome using genome-centric metagenomics.</title>
        <authorList>
            <person name="Engelberts J.P."/>
            <person name="Robbins S.J."/>
            <person name="De Goeij J.M."/>
            <person name="Aranda M."/>
            <person name="Bell S.C."/>
            <person name="Webster N.S."/>
        </authorList>
    </citation>
    <scope>NUCLEOTIDE SEQUENCE</scope>
    <source>
        <strain evidence="2">SB0662_bin_9</strain>
    </source>
</reference>
<protein>
    <submittedName>
        <fullName evidence="2">Transcriptional regulator</fullName>
    </submittedName>
</protein>
<name>A0A6B1DSZ2_9CHLR</name>
<proteinExistence type="predicted"/>
<evidence type="ECO:0000313" key="2">
    <source>
        <dbReference type="EMBL" id="MYD90361.1"/>
    </source>
</evidence>
<accession>A0A6B1DSZ2</accession>
<feature type="domain" description="AbiEi antitoxin N-terminal" evidence="1">
    <location>
        <begin position="6"/>
        <end position="55"/>
    </location>
</feature>
<dbReference type="EMBL" id="VXPY01000059">
    <property type="protein sequence ID" value="MYD90361.1"/>
    <property type="molecule type" value="Genomic_DNA"/>
</dbReference>
<organism evidence="2">
    <name type="scientific">Caldilineaceae bacterium SB0662_bin_9</name>
    <dbReference type="NCBI Taxonomy" id="2605258"/>
    <lineage>
        <taxon>Bacteria</taxon>
        <taxon>Bacillati</taxon>
        <taxon>Chloroflexota</taxon>
        <taxon>Caldilineae</taxon>
        <taxon>Caldilineales</taxon>
        <taxon>Caldilineaceae</taxon>
    </lineage>
</organism>